<dbReference type="CDD" id="cd00029">
    <property type="entry name" value="C1"/>
    <property type="match status" value="1"/>
</dbReference>
<comment type="similarity">
    <text evidence="1">Belongs to the protein kinase superfamily. TKL Ser/Thr protein kinase family.</text>
</comment>
<evidence type="ECO:0000313" key="8">
    <source>
        <dbReference type="Proteomes" id="UP001303046"/>
    </source>
</evidence>
<evidence type="ECO:0008006" key="9">
    <source>
        <dbReference type="Google" id="ProtNLM"/>
    </source>
</evidence>
<gene>
    <name evidence="7" type="primary">Necator_chrIII.g12326</name>
    <name evidence="7" type="ORF">RB195_011560</name>
</gene>
<keyword evidence="2" id="KW-0479">Metal-binding</keyword>
<reference evidence="7 8" key="1">
    <citation type="submission" date="2023-08" db="EMBL/GenBank/DDBJ databases">
        <title>A Necator americanus chromosomal reference genome.</title>
        <authorList>
            <person name="Ilik V."/>
            <person name="Petrzelkova K.J."/>
            <person name="Pardy F."/>
            <person name="Fuh T."/>
            <person name="Niatou-Singa F.S."/>
            <person name="Gouil Q."/>
            <person name="Baker L."/>
            <person name="Ritchie M.E."/>
            <person name="Jex A.R."/>
            <person name="Gazzola D."/>
            <person name="Li H."/>
            <person name="Toshio Fujiwara R."/>
            <person name="Zhan B."/>
            <person name="Aroian R.V."/>
            <person name="Pafco B."/>
            <person name="Schwarz E.M."/>
        </authorList>
    </citation>
    <scope>NUCLEOTIDE SEQUENCE [LARGE SCALE GENOMIC DNA]</scope>
    <source>
        <strain evidence="7 8">Aroian</strain>
        <tissue evidence="7">Whole animal</tissue>
    </source>
</reference>
<dbReference type="PANTHER" id="PTHR23257">
    <property type="entry name" value="SERINE-THREONINE PROTEIN KINASE"/>
    <property type="match status" value="1"/>
</dbReference>
<feature type="domain" description="Protein kinase" evidence="5">
    <location>
        <begin position="623"/>
        <end position="898"/>
    </location>
</feature>
<dbReference type="Gene3D" id="1.10.510.10">
    <property type="entry name" value="Transferase(Phosphotransferase) domain 1"/>
    <property type="match status" value="1"/>
</dbReference>
<dbReference type="InterPro" id="IPR002219">
    <property type="entry name" value="PKC_DAG/PE"/>
</dbReference>
<evidence type="ECO:0000259" key="5">
    <source>
        <dbReference type="PROSITE" id="PS50011"/>
    </source>
</evidence>
<evidence type="ECO:0000256" key="1">
    <source>
        <dbReference type="ARBA" id="ARBA00005843"/>
    </source>
</evidence>
<feature type="compositionally biased region" description="Low complexity" evidence="4">
    <location>
        <begin position="468"/>
        <end position="481"/>
    </location>
</feature>
<dbReference type="InterPro" id="IPR000719">
    <property type="entry name" value="Prot_kinase_dom"/>
</dbReference>
<dbReference type="PROSITE" id="PS00109">
    <property type="entry name" value="PROTEIN_KINASE_TYR"/>
    <property type="match status" value="1"/>
</dbReference>
<evidence type="ECO:0000313" key="7">
    <source>
        <dbReference type="EMBL" id="KAK6744913.1"/>
    </source>
</evidence>
<evidence type="ECO:0000256" key="3">
    <source>
        <dbReference type="ARBA" id="ARBA00022833"/>
    </source>
</evidence>
<keyword evidence="8" id="KW-1185">Reference proteome</keyword>
<dbReference type="SUPFAM" id="SSF57889">
    <property type="entry name" value="Cysteine-rich domain"/>
    <property type="match status" value="1"/>
</dbReference>
<dbReference type="InterPro" id="IPR011009">
    <property type="entry name" value="Kinase-like_dom_sf"/>
</dbReference>
<dbReference type="SUPFAM" id="SSF56112">
    <property type="entry name" value="Protein kinase-like (PK-like)"/>
    <property type="match status" value="1"/>
</dbReference>
<evidence type="ECO:0000256" key="2">
    <source>
        <dbReference type="ARBA" id="ARBA00022723"/>
    </source>
</evidence>
<dbReference type="Gene3D" id="3.30.60.20">
    <property type="match status" value="1"/>
</dbReference>
<name>A0ABR1D2Z9_NECAM</name>
<dbReference type="Proteomes" id="UP001303046">
    <property type="component" value="Unassembled WGS sequence"/>
</dbReference>
<dbReference type="PANTHER" id="PTHR23257:SF963">
    <property type="entry name" value="AT08303P"/>
    <property type="match status" value="1"/>
</dbReference>
<feature type="region of interest" description="Disordered" evidence="4">
    <location>
        <begin position="516"/>
        <end position="599"/>
    </location>
</feature>
<dbReference type="PROSITE" id="PS50011">
    <property type="entry name" value="PROTEIN_KINASE_DOM"/>
    <property type="match status" value="1"/>
</dbReference>
<accession>A0ABR1D2Z9</accession>
<dbReference type="InterPro" id="IPR050167">
    <property type="entry name" value="Ser_Thr_protein_kinase"/>
</dbReference>
<organism evidence="7 8">
    <name type="scientific">Necator americanus</name>
    <name type="common">Human hookworm</name>
    <dbReference type="NCBI Taxonomy" id="51031"/>
    <lineage>
        <taxon>Eukaryota</taxon>
        <taxon>Metazoa</taxon>
        <taxon>Ecdysozoa</taxon>
        <taxon>Nematoda</taxon>
        <taxon>Chromadorea</taxon>
        <taxon>Rhabditida</taxon>
        <taxon>Rhabditina</taxon>
        <taxon>Rhabditomorpha</taxon>
        <taxon>Strongyloidea</taxon>
        <taxon>Ancylostomatidae</taxon>
        <taxon>Bunostominae</taxon>
        <taxon>Necator</taxon>
    </lineage>
</organism>
<dbReference type="InterPro" id="IPR008266">
    <property type="entry name" value="Tyr_kinase_AS"/>
</dbReference>
<sequence>MPSHQSPSVNLGCLSQSCESPMFVGSPDVWKDCTNSMRSFEELVDQYEAEALQLNETSLASIEANITRSLCIVIVSKPLMARSLMAPWLRVVGLSQLNVHYLEISGVIDLNVLFMKAEKDLRLLADRGKFHPEVKRKFVRSTIVAQKCLKLFKAARERGVDVTPFADQQLSWSVCSPPCPKKSNLWGALSAESASPPSPQFIVTPVDAEDCTEQDSPSDPIRDSLGSISVASTSHSQNMTLSDTSTPERFYSKHDLHHWIKSVAMKFWQRSVLSLFDNDVEEQKSRSASASGGSLAVSVSSLGAAGVTHRAHTLSPPSPVACGSTQSTPTLGASSRVVQSTSMQFGVQKSPKPSRLVHAIPHKWTKTTKFRLNSDSVCHFCQRPLGFGFLHAWEKCRSCKWKVHTHCRSRIGDSCGLTPEHLRILFDKLVQQNNGDIWNDPQSAVPMSRSLNEPAFQYPDSTMGIGDSSSSTNSSAPSTPALPLGLGHVSSPYSLATAPSRTSERKFTFPDALPEVPDIVLPDMSDSEGRSSGWTSSSADYGEGPSSLSARHGEGSEGTVIVDSTGSGGTEVGLSDGSTGGRSPSGSQGGHTWDRNRWNMSTIRGPNAQASWNEVSIPFQKIEFDKNAVVRGRFGYVQRGYHFGDVAIKFLNMDHVEESKRLDEFKSEVAAHKNTRHDNIVLFLGYCLDTGKYGIVMSYCKGPSLYHILHEKNEPIDIGAVLVIATQICQGVSYLHQKKILHKDLRSKNIFIESKNKVVITDFGLFSMKRLRHPHRDHTILTSSHWLSYLAPELIRTLSEDWRELPFSESTDVFAFSTVWFELLTSSFPFAGECSNRIIWMVGNGLKAPLYNLNTTPDVKELLMRCWSFLDTNRPSFTEILASLNALPRKRLDRSPSFPAIRSYEAIF</sequence>
<keyword evidence="3" id="KW-0862">Zinc</keyword>
<protein>
    <recommendedName>
        <fullName evidence="9">Phorbol esters/diacylglycerol binding domain protein</fullName>
    </recommendedName>
</protein>
<proteinExistence type="inferred from homology"/>
<dbReference type="SMART" id="SM00109">
    <property type="entry name" value="C1"/>
    <property type="match status" value="1"/>
</dbReference>
<dbReference type="Pfam" id="PF07714">
    <property type="entry name" value="PK_Tyr_Ser-Thr"/>
    <property type="match status" value="1"/>
</dbReference>
<dbReference type="InterPro" id="IPR001245">
    <property type="entry name" value="Ser-Thr/Tyr_kinase_cat_dom"/>
</dbReference>
<dbReference type="InterPro" id="IPR046349">
    <property type="entry name" value="C1-like_sf"/>
</dbReference>
<dbReference type="PROSITE" id="PS50081">
    <property type="entry name" value="ZF_DAG_PE_2"/>
    <property type="match status" value="1"/>
</dbReference>
<comment type="caution">
    <text evidence="7">The sequence shown here is derived from an EMBL/GenBank/DDBJ whole genome shotgun (WGS) entry which is preliminary data.</text>
</comment>
<dbReference type="Gene3D" id="3.30.200.20">
    <property type="entry name" value="Phosphorylase Kinase, domain 1"/>
    <property type="match status" value="1"/>
</dbReference>
<feature type="domain" description="Phorbol-ester/DAG-type" evidence="6">
    <location>
        <begin position="361"/>
        <end position="415"/>
    </location>
</feature>
<feature type="region of interest" description="Disordered" evidence="4">
    <location>
        <begin position="456"/>
        <end position="483"/>
    </location>
</feature>
<evidence type="ECO:0000259" key="6">
    <source>
        <dbReference type="PROSITE" id="PS50081"/>
    </source>
</evidence>
<dbReference type="EMBL" id="JAVFWL010000003">
    <property type="protein sequence ID" value="KAK6744913.1"/>
    <property type="molecule type" value="Genomic_DNA"/>
</dbReference>
<evidence type="ECO:0000256" key="4">
    <source>
        <dbReference type="SAM" id="MobiDB-lite"/>
    </source>
</evidence>